<reference evidence="3 4" key="1">
    <citation type="submission" date="2019-08" db="EMBL/GenBank/DDBJ databases">
        <title>Isolation and enrichment of carboxydotrophic bacteria from anaerobic sludge for the production of bio-based chemicals from syngas.</title>
        <authorList>
            <person name="Antares A.L."/>
            <person name="Moreira J."/>
            <person name="Diender M."/>
            <person name="Parshina S.N."/>
            <person name="Stams A.J.M."/>
            <person name="Alves M."/>
            <person name="Alves J.I."/>
            <person name="Sousa D.Z."/>
        </authorList>
    </citation>
    <scope>NUCLEOTIDE SEQUENCE [LARGE SCALE GENOMIC DNA]</scope>
    <source>
        <strain evidence="3 4">JM</strain>
    </source>
</reference>
<evidence type="ECO:0000313" key="3">
    <source>
        <dbReference type="EMBL" id="TYC88270.1"/>
    </source>
</evidence>
<dbReference type="GO" id="GO:0016787">
    <property type="term" value="F:hydrolase activity"/>
    <property type="evidence" value="ECO:0007669"/>
    <property type="project" value="UniProtKB-KW"/>
</dbReference>
<dbReference type="EMBL" id="VSLA01000002">
    <property type="protein sequence ID" value="TYC88270.1"/>
    <property type="molecule type" value="Genomic_DNA"/>
</dbReference>
<dbReference type="GO" id="GO:0003723">
    <property type="term" value="F:RNA binding"/>
    <property type="evidence" value="ECO:0007669"/>
    <property type="project" value="UniProtKB-UniRule"/>
</dbReference>
<dbReference type="Proteomes" id="UP000322619">
    <property type="component" value="Unassembled WGS sequence"/>
</dbReference>
<keyword evidence="2" id="KW-0378">Hydrolase</keyword>
<dbReference type="NCBIfam" id="TIGR02593">
    <property type="entry name" value="CRISPR_cas5"/>
    <property type="match status" value="1"/>
</dbReference>
<organism evidence="3 4">
    <name type="scientific">Acetobacterium wieringae</name>
    <dbReference type="NCBI Taxonomy" id="52694"/>
    <lineage>
        <taxon>Bacteria</taxon>
        <taxon>Bacillati</taxon>
        <taxon>Bacillota</taxon>
        <taxon>Clostridia</taxon>
        <taxon>Eubacteriales</taxon>
        <taxon>Eubacteriaceae</taxon>
        <taxon>Acetobacterium</taxon>
    </lineage>
</organism>
<dbReference type="RefSeq" id="WP_148636396.1">
    <property type="nucleotide sequence ID" value="NZ_VSLA01000002.1"/>
</dbReference>
<keyword evidence="2" id="KW-0540">Nuclease</keyword>
<dbReference type="PIRSF" id="PIRSF029950">
    <property type="entry name" value="Cas_CT1134"/>
    <property type="match status" value="1"/>
</dbReference>
<accession>A0A5D0WVF6</accession>
<dbReference type="CDD" id="cd09752">
    <property type="entry name" value="Cas5_I-C"/>
    <property type="match status" value="1"/>
</dbReference>
<comment type="similarity">
    <text evidence="2">Belongs to the CRISPR-associated protein Cas5 family. Subtype I-C/Dvulg subfamily.</text>
</comment>
<dbReference type="Gene3D" id="3.30.70.2660">
    <property type="match status" value="1"/>
</dbReference>
<comment type="function">
    <text evidence="2">CRISPR (clustered regularly interspaced short palindromic repeat) is an adaptive immune system that provides protection against mobile genetic elements (viruses, transposable elements and conjugative plasmids). CRISPR clusters contain spacers, sequences complementary to antecedent mobile elements, and target invading nucleic acids. CRISPR clusters are transcribed and processed into CRISPR RNA (crRNA).</text>
</comment>
<evidence type="ECO:0000256" key="1">
    <source>
        <dbReference type="ARBA" id="ARBA00023118"/>
    </source>
</evidence>
<keyword evidence="1 2" id="KW-0051">Antiviral defense</keyword>
<dbReference type="InterPro" id="IPR021124">
    <property type="entry name" value="CRISPR-assoc_prot_Cas5"/>
</dbReference>
<dbReference type="GO" id="GO:0004519">
    <property type="term" value="F:endonuclease activity"/>
    <property type="evidence" value="ECO:0007669"/>
    <property type="project" value="UniProtKB-UniRule"/>
</dbReference>
<dbReference type="EC" id="3.1.-.-" evidence="2"/>
<dbReference type="AlphaFoldDB" id="A0A5D0WVF6"/>
<dbReference type="GO" id="GO:0051607">
    <property type="term" value="P:defense response to virus"/>
    <property type="evidence" value="ECO:0007669"/>
    <property type="project" value="UniProtKB-UniRule"/>
</dbReference>
<evidence type="ECO:0000256" key="2">
    <source>
        <dbReference type="PIRNR" id="PIRNR029950"/>
    </source>
</evidence>
<sequence length="227" mass="26090">MGYGIKVRVWGDYACFTRPEMKVERVSYDMLTPSAARGIIEAIYWKPAIKWTIDKIHVINPIKFTNMRRNEVSEVAKLGSIKKAMEKGESYQIIATDNRHQRAALILRDVEYVIEAHFDLNPDKAGESDTVEKHYNIALRRLKNGQYFYQPTLGTREFAASFELIEHTSEIPKSNIQGEVDLGYMLYDMNFSVNESKTKQSVSPSFFRAKLEDGILDLRNAGNEVRI</sequence>
<dbReference type="InterPro" id="IPR010155">
    <property type="entry name" value="CRISPR-assoc_prot_Cas5d"/>
</dbReference>
<dbReference type="InterPro" id="IPR013422">
    <property type="entry name" value="CRISPR-assoc_prot_Cas5_N"/>
</dbReference>
<dbReference type="GO" id="GO:0043571">
    <property type="term" value="P:maintenance of CRISPR repeat elements"/>
    <property type="evidence" value="ECO:0007669"/>
    <property type="project" value="UniProtKB-UniRule"/>
</dbReference>
<evidence type="ECO:0000313" key="4">
    <source>
        <dbReference type="Proteomes" id="UP000322619"/>
    </source>
</evidence>
<dbReference type="Pfam" id="PF09704">
    <property type="entry name" value="Cas_Cas5d"/>
    <property type="match status" value="1"/>
</dbReference>
<name>A0A5D0WVF6_9FIRM</name>
<proteinExistence type="inferred from homology"/>
<comment type="caution">
    <text evidence="3">The sequence shown here is derived from an EMBL/GenBank/DDBJ whole genome shotgun (WGS) entry which is preliminary data.</text>
</comment>
<keyword evidence="2" id="KW-0694">RNA-binding</keyword>
<keyword evidence="2" id="KW-0255">Endonuclease</keyword>
<dbReference type="NCBIfam" id="TIGR01876">
    <property type="entry name" value="cas_Cas5d"/>
    <property type="match status" value="1"/>
</dbReference>
<protein>
    <recommendedName>
        <fullName evidence="2">pre-crRNA processing endonuclease</fullName>
        <ecNumber evidence="2">3.1.-.-</ecNumber>
    </recommendedName>
</protein>
<gene>
    <name evidence="3" type="primary">cas5c</name>
    <name evidence="3" type="ORF">FXB42_01250</name>
</gene>